<evidence type="ECO:0000313" key="3">
    <source>
        <dbReference type="Proteomes" id="UP000289200"/>
    </source>
</evidence>
<protein>
    <submittedName>
        <fullName evidence="2">Uncharacterized protein</fullName>
    </submittedName>
</protein>
<feature type="region of interest" description="Disordered" evidence="1">
    <location>
        <begin position="39"/>
        <end position="58"/>
    </location>
</feature>
<feature type="region of interest" description="Disordered" evidence="1">
    <location>
        <begin position="1"/>
        <end position="23"/>
    </location>
</feature>
<evidence type="ECO:0000256" key="1">
    <source>
        <dbReference type="SAM" id="MobiDB-lite"/>
    </source>
</evidence>
<feature type="compositionally biased region" description="Basic and acidic residues" evidence="1">
    <location>
        <begin position="1"/>
        <end position="10"/>
    </location>
</feature>
<accession>A0A447CQ23</accession>
<sequence>MVRSDIRDRISAPAPAVASLPPGYGSSLQQLAAAFSRLTRAAARRDVRPEPTNRGRAA</sequence>
<feature type="compositionally biased region" description="Basic and acidic residues" evidence="1">
    <location>
        <begin position="43"/>
        <end position="58"/>
    </location>
</feature>
<reference evidence="3" key="1">
    <citation type="submission" date="2018-10" db="EMBL/GenBank/DDBJ databases">
        <authorList>
            <person name="Peiro R."/>
            <person name="Begona"/>
            <person name="Cbmso G."/>
            <person name="Lopez M."/>
            <person name="Gonzalez S."/>
            <person name="Sacristan E."/>
            <person name="Castillo E."/>
        </authorList>
    </citation>
    <scope>NUCLEOTIDE SEQUENCE [LARGE SCALE GENOMIC DNA]</scope>
</reference>
<dbReference type="AlphaFoldDB" id="A0A447CQ23"/>
<feature type="compositionally biased region" description="Low complexity" evidence="1">
    <location>
        <begin position="11"/>
        <end position="22"/>
    </location>
</feature>
<dbReference type="EMBL" id="UWOC01000016">
    <property type="protein sequence ID" value="VCU07176.1"/>
    <property type="molecule type" value="Genomic_DNA"/>
</dbReference>
<organism evidence="2 3">
    <name type="scientific">Rhodoplanes serenus</name>
    <dbReference type="NCBI Taxonomy" id="200615"/>
    <lineage>
        <taxon>Bacteria</taxon>
        <taxon>Pseudomonadati</taxon>
        <taxon>Pseudomonadota</taxon>
        <taxon>Alphaproteobacteria</taxon>
        <taxon>Hyphomicrobiales</taxon>
        <taxon>Nitrobacteraceae</taxon>
        <taxon>Rhodoplanes</taxon>
    </lineage>
</organism>
<evidence type="ECO:0000313" key="2">
    <source>
        <dbReference type="EMBL" id="VCU07176.1"/>
    </source>
</evidence>
<name>A0A447CQ23_9BRAD</name>
<proteinExistence type="predicted"/>
<comment type="caution">
    <text evidence="2">The sequence shown here is derived from an EMBL/GenBank/DDBJ whole genome shotgun (WGS) entry which is preliminary data.</text>
</comment>
<dbReference type="Proteomes" id="UP000289200">
    <property type="component" value="Unassembled WGS sequence"/>
</dbReference>
<keyword evidence="3" id="KW-1185">Reference proteome</keyword>
<gene>
    <name evidence="2" type="ORF">RHODGE_RHODGE_00281</name>
</gene>